<accession>A0A1E3IAD4</accession>
<reference evidence="1" key="2">
    <citation type="journal article" date="2022" name="Elife">
        <title>Obligate sexual reproduction of a homothallic fungus closely related to the Cryptococcus pathogenic species complex.</title>
        <authorList>
            <person name="Passer A.R."/>
            <person name="Clancey S.A."/>
            <person name="Shea T."/>
            <person name="David-Palma M."/>
            <person name="Averette A.F."/>
            <person name="Boekhout T."/>
            <person name="Porcel B.M."/>
            <person name="Nowrousian M."/>
            <person name="Cuomo C.A."/>
            <person name="Sun S."/>
            <person name="Heitman J."/>
            <person name="Coelho M.A."/>
        </authorList>
    </citation>
    <scope>NUCLEOTIDE SEQUENCE</scope>
    <source>
        <strain evidence="1">CBS 7841</strain>
    </source>
</reference>
<dbReference type="EMBL" id="CP143790">
    <property type="protein sequence ID" value="WVN90590.1"/>
    <property type="molecule type" value="Genomic_DNA"/>
</dbReference>
<sequence>MSLQDRLTAQDTVSLLSTGATLSLVVAGSVTGGSYNFALFLFGIISHELRASNIPFRQFLLLVAISAFYDLYLLLFRSHGTLIWVISLLVLLIKGPVWFSGLGVLRERGGDLGELGGIPGFSRFSGSGERDWNLPMPGGFATQDAGAGDAPTQAQGQFPSSGGFRLGGDEEEQGHTPGGPTPGRNGYQTIG</sequence>
<dbReference type="AlphaFoldDB" id="A0A1E3IAD4"/>
<reference evidence="1" key="1">
    <citation type="submission" date="2016-06" db="EMBL/GenBank/DDBJ databases">
        <authorList>
            <person name="Cuomo C."/>
            <person name="Litvintseva A."/>
            <person name="Heitman J."/>
            <person name="Chen Y."/>
            <person name="Sun S."/>
            <person name="Springer D."/>
            <person name="Dromer F."/>
            <person name="Young S."/>
            <person name="Zeng Q."/>
            <person name="Chapman S."/>
            <person name="Gujja S."/>
            <person name="Saif S."/>
            <person name="Birren B."/>
        </authorList>
    </citation>
    <scope>NUCLEOTIDE SEQUENCE</scope>
    <source>
        <strain evidence="1">CBS 7841</strain>
    </source>
</reference>
<gene>
    <name evidence="1" type="ORF">L203_105830</name>
</gene>
<proteinExistence type="predicted"/>
<dbReference type="OrthoDB" id="2564605at2759"/>
<evidence type="ECO:0000313" key="2">
    <source>
        <dbReference type="Proteomes" id="UP000094043"/>
    </source>
</evidence>
<protein>
    <submittedName>
        <fullName evidence="1">Uncharacterized protein</fullName>
    </submittedName>
</protein>
<keyword evidence="2" id="KW-1185">Reference proteome</keyword>
<dbReference type="Proteomes" id="UP000094043">
    <property type="component" value="Chromosome 7"/>
</dbReference>
<name>A0A1E3IAD4_9TREE</name>
<reference evidence="1" key="3">
    <citation type="submission" date="2024-01" db="EMBL/GenBank/DDBJ databases">
        <authorList>
            <person name="Coelho M.A."/>
            <person name="David-Palma M."/>
            <person name="Shea T."/>
            <person name="Sun S."/>
            <person name="Cuomo C.A."/>
            <person name="Heitman J."/>
        </authorList>
    </citation>
    <scope>NUCLEOTIDE SEQUENCE</scope>
    <source>
        <strain evidence="1">CBS 7841</strain>
    </source>
</reference>
<dbReference type="VEuPathDB" id="FungiDB:L203_04980"/>
<evidence type="ECO:0000313" key="1">
    <source>
        <dbReference type="EMBL" id="WVN90590.1"/>
    </source>
</evidence>
<organism evidence="1 2">
    <name type="scientific">Cryptococcus depauperatus CBS 7841</name>
    <dbReference type="NCBI Taxonomy" id="1295531"/>
    <lineage>
        <taxon>Eukaryota</taxon>
        <taxon>Fungi</taxon>
        <taxon>Dikarya</taxon>
        <taxon>Basidiomycota</taxon>
        <taxon>Agaricomycotina</taxon>
        <taxon>Tremellomycetes</taxon>
        <taxon>Tremellales</taxon>
        <taxon>Cryptococcaceae</taxon>
        <taxon>Cryptococcus</taxon>
    </lineage>
</organism>
<dbReference type="KEGG" id="cdep:91090039"/>
<dbReference type="GeneID" id="91090039"/>
<dbReference type="RefSeq" id="XP_066071290.1">
    <property type="nucleotide sequence ID" value="XM_066215193.1"/>
</dbReference>